<evidence type="ECO:0000256" key="5">
    <source>
        <dbReference type="SAM" id="Coils"/>
    </source>
</evidence>
<dbReference type="InterPro" id="IPR017455">
    <property type="entry name" value="Znf_FYVE-rel"/>
</dbReference>
<dbReference type="PANTHER" id="PTHR46753">
    <property type="entry name" value="FYVE AND COILED-COIL DOMAIN-CONTAINING PROTEIN 1"/>
    <property type="match status" value="1"/>
</dbReference>
<dbReference type="PANTHER" id="PTHR46753:SF2">
    <property type="entry name" value="FYVE AND COILED-COIL DOMAIN-CONTAINING PROTEIN 1"/>
    <property type="match status" value="1"/>
</dbReference>
<evidence type="ECO:0000313" key="9">
    <source>
        <dbReference type="Proteomes" id="UP001054837"/>
    </source>
</evidence>
<feature type="coiled-coil region" evidence="5">
    <location>
        <begin position="547"/>
        <end position="602"/>
    </location>
</feature>
<keyword evidence="5" id="KW-0175">Coiled coil</keyword>
<keyword evidence="9" id="KW-1185">Reference proteome</keyword>
<dbReference type="CDD" id="cd15730">
    <property type="entry name" value="FYVE_EEA1"/>
    <property type="match status" value="1"/>
</dbReference>
<evidence type="ECO:0000313" key="8">
    <source>
        <dbReference type="EMBL" id="GIY43635.1"/>
    </source>
</evidence>
<dbReference type="PROSITE" id="PS50178">
    <property type="entry name" value="ZF_FYVE"/>
    <property type="match status" value="1"/>
</dbReference>
<feature type="domain" description="RUN" evidence="7">
    <location>
        <begin position="33"/>
        <end position="166"/>
    </location>
</feature>
<keyword evidence="3" id="KW-0862">Zinc</keyword>
<reference evidence="8 9" key="1">
    <citation type="submission" date="2021-06" db="EMBL/GenBank/DDBJ databases">
        <title>Caerostris darwini draft genome.</title>
        <authorList>
            <person name="Kono N."/>
            <person name="Arakawa K."/>
        </authorList>
    </citation>
    <scope>NUCLEOTIDE SEQUENCE [LARGE SCALE GENOMIC DNA]</scope>
</reference>
<sequence>MASCTVTSKALLDIEACIVELKKRFSVEKIPINDDCAVLHQLEEKLETILLLGLKENGGVFGVKRSYWDYIVTCFSVSKRLHEGIKFVKSNSELKSSLGRGRALIRFCFMQKCLADTLQSCFIDHKTTRDFYSDRCLPLQPKRWSSLVTFLYDLNEINFDLNSQNSELDISWPSFARKVFVPFGNEVLPFMNMDSGSNDFSSKISNEIEIHDTDNDVKADCEMTNNHNANSIDVTKNCVEDIDMELNLHSSSNLKTQCSTLNDKSNLIDASNSEISASNISSNLELKSLETILTVCDSSALTNLNFTKSFLQENIDNLLETEINPFHPDISNSLKKLILEMKAVLNNLENSINLSIKDPTALSQITCLKIIRDCVEKILFCELKKIKHCKVKNQSLEEFACYVESLVLNQDSLIHSLLDRINSSVKDNENLYDRICFLKDKLHSFGLLKVQTENNVDFKINSKLLDESITNAIVVPECINFEHSEDMGNNFLESLTILRNSSTKLHTLNKQASSLKLLLDSSHKLNENLISRIQDQELHMKGITKQLEEAHNLLSVMKKQHQKLQSAENIVKYDLQEKRKLLTKLKQQLEATRENCNLVRLKNSKSEAEWQTLRKEFVQRNKQNSEESGFIDDKGIEDQTSAVVNSVYDCNINDNVPDNSLPLDNNDIETKYELKKNRLQLLEEQCQILCTNLKNSSKKRKEIDHRLESWCKAIESSHKENSHKLTEILSSEEGKSTIDESTSEKIIIDSNSDVDSSLSSPEIGSLNSNCCSFIPQDSNIISTDLSISLQSLKNDEFIPSINLECNQSKSPFEEENSIHSDHILKEIGDNSSESIENAASSCALVESVEFFKEAKENQMQTLIQSTSDVLTQVKPYEIPCSYEESQLVQSPLCNSTFEDLSELVSKLEKEKKMLQLKCQDLEIKIVMISDEFNQKIQELKLSEAAKKQEVVALQFQLNSEVLKYESIIKEFSNNNEGLKEMKQKVSDQEQLILTLEEALAEIQVEREGEKEHQWEQLQDIQLALSTREEECASLSSKMVQLEEFKMSNLKDREILENEIMHLRNDTKELQKKVIRLLKEKDILWKANDRLRYFHKMQIDDRWIDDHEVSECLGCRSQFSFLLRKHHCRQCGRIFCSSCSNNWLSTPSSRRQIRVCNECYMHRIEIKTDVRRDSNVQYCEESEDEAVVDDMSLNLNRSSSLSSEIHSTIADSIISLPAMHVTNLKQKSHFTSAPELHFSLDNQDILKRSSLNESILPSHMEIIENDINGNILIKANDEAILPILNEVNSTSISWKFEPPCEAIPIMLVYEDATHCSQQTVMHQSSCETEGVIHLFLPGLYKFHFDNKSRPSSMLVHYSFKANILKEQEITC</sequence>
<keyword evidence="2 4" id="KW-0863">Zinc-finger</keyword>
<dbReference type="Gene3D" id="1.20.58.900">
    <property type="match status" value="1"/>
</dbReference>
<proteinExistence type="predicted"/>
<feature type="coiled-coil region" evidence="5">
    <location>
        <begin position="968"/>
        <end position="1005"/>
    </location>
</feature>
<evidence type="ECO:0000256" key="4">
    <source>
        <dbReference type="PROSITE-ProRule" id="PRU00091"/>
    </source>
</evidence>
<dbReference type="InterPro" id="IPR037213">
    <property type="entry name" value="Run_dom_sf"/>
</dbReference>
<dbReference type="GO" id="GO:0072383">
    <property type="term" value="P:plus-end-directed vesicle transport along microtubule"/>
    <property type="evidence" value="ECO:0007669"/>
    <property type="project" value="TreeGrafter"/>
</dbReference>
<keyword evidence="1" id="KW-0479">Metal-binding</keyword>
<evidence type="ECO:0000256" key="2">
    <source>
        <dbReference type="ARBA" id="ARBA00022771"/>
    </source>
</evidence>
<dbReference type="GO" id="GO:0005776">
    <property type="term" value="C:autophagosome"/>
    <property type="evidence" value="ECO:0007669"/>
    <property type="project" value="TreeGrafter"/>
</dbReference>
<dbReference type="GO" id="GO:0005764">
    <property type="term" value="C:lysosome"/>
    <property type="evidence" value="ECO:0007669"/>
    <property type="project" value="TreeGrafter"/>
</dbReference>
<dbReference type="EMBL" id="BPLQ01009371">
    <property type="protein sequence ID" value="GIY43635.1"/>
    <property type="molecule type" value="Genomic_DNA"/>
</dbReference>
<evidence type="ECO:0000256" key="1">
    <source>
        <dbReference type="ARBA" id="ARBA00022723"/>
    </source>
</evidence>
<dbReference type="PROSITE" id="PS50826">
    <property type="entry name" value="RUN"/>
    <property type="match status" value="1"/>
</dbReference>
<comment type="caution">
    <text evidence="8">The sequence shown here is derived from an EMBL/GenBank/DDBJ whole genome shotgun (WGS) entry which is preliminary data.</text>
</comment>
<dbReference type="Proteomes" id="UP001054837">
    <property type="component" value="Unassembled WGS sequence"/>
</dbReference>
<dbReference type="Pfam" id="PF02759">
    <property type="entry name" value="RUN"/>
    <property type="match status" value="1"/>
</dbReference>
<dbReference type="GO" id="GO:0008270">
    <property type="term" value="F:zinc ion binding"/>
    <property type="evidence" value="ECO:0007669"/>
    <property type="project" value="UniProtKB-KW"/>
</dbReference>
<dbReference type="InterPro" id="IPR013083">
    <property type="entry name" value="Znf_RING/FYVE/PHD"/>
</dbReference>
<dbReference type="InterPro" id="IPR000306">
    <property type="entry name" value="Znf_FYVE"/>
</dbReference>
<feature type="coiled-coil region" evidence="5">
    <location>
        <begin position="1052"/>
        <end position="1079"/>
    </location>
</feature>
<dbReference type="GO" id="GO:1901098">
    <property type="term" value="P:positive regulation of autophagosome maturation"/>
    <property type="evidence" value="ECO:0007669"/>
    <property type="project" value="TreeGrafter"/>
</dbReference>
<dbReference type="InterPro" id="IPR011011">
    <property type="entry name" value="Znf_FYVE_PHD"/>
</dbReference>
<accession>A0AAV4TBG4</accession>
<evidence type="ECO:0000259" key="6">
    <source>
        <dbReference type="PROSITE" id="PS50178"/>
    </source>
</evidence>
<dbReference type="Pfam" id="PF01363">
    <property type="entry name" value="FYVE"/>
    <property type="match status" value="1"/>
</dbReference>
<protein>
    <submittedName>
        <fullName evidence="8">FYVE and coiled-coil domain-containing protein 1</fullName>
    </submittedName>
</protein>
<dbReference type="Gene3D" id="3.30.40.10">
    <property type="entry name" value="Zinc/RING finger domain, C3HC4 (zinc finger)"/>
    <property type="match status" value="1"/>
</dbReference>
<dbReference type="InterPro" id="IPR004012">
    <property type="entry name" value="Run_dom"/>
</dbReference>
<organism evidence="8 9">
    <name type="scientific">Caerostris darwini</name>
    <dbReference type="NCBI Taxonomy" id="1538125"/>
    <lineage>
        <taxon>Eukaryota</taxon>
        <taxon>Metazoa</taxon>
        <taxon>Ecdysozoa</taxon>
        <taxon>Arthropoda</taxon>
        <taxon>Chelicerata</taxon>
        <taxon>Arachnida</taxon>
        <taxon>Araneae</taxon>
        <taxon>Araneomorphae</taxon>
        <taxon>Entelegynae</taxon>
        <taxon>Araneoidea</taxon>
        <taxon>Araneidae</taxon>
        <taxon>Caerostris</taxon>
    </lineage>
</organism>
<dbReference type="SUPFAM" id="SSF57903">
    <property type="entry name" value="FYVE/PHD zinc finger"/>
    <property type="match status" value="1"/>
</dbReference>
<dbReference type="GO" id="GO:0005770">
    <property type="term" value="C:late endosome"/>
    <property type="evidence" value="ECO:0007669"/>
    <property type="project" value="TreeGrafter"/>
</dbReference>
<dbReference type="SUPFAM" id="SSF140741">
    <property type="entry name" value="RUN domain-like"/>
    <property type="match status" value="1"/>
</dbReference>
<gene>
    <name evidence="8" type="primary">FYCO1</name>
    <name evidence="8" type="ORF">CDAR_271112</name>
</gene>
<name>A0AAV4TBG4_9ARAC</name>
<evidence type="ECO:0000259" key="7">
    <source>
        <dbReference type="PROSITE" id="PS50826"/>
    </source>
</evidence>
<evidence type="ECO:0000256" key="3">
    <source>
        <dbReference type="ARBA" id="ARBA00022833"/>
    </source>
</evidence>
<dbReference type="SMART" id="SM00064">
    <property type="entry name" value="FYVE"/>
    <property type="match status" value="1"/>
</dbReference>
<feature type="domain" description="FYVE-type" evidence="6">
    <location>
        <begin position="1105"/>
        <end position="1163"/>
    </location>
</feature>
<feature type="coiled-coil region" evidence="5">
    <location>
        <begin position="897"/>
        <end position="924"/>
    </location>
</feature>